<keyword evidence="3" id="KW-0732">Signal</keyword>
<reference evidence="11" key="1">
    <citation type="journal article" date="2023" name="Science">
        <title>Genome structures resolve the early diversification of teleost fishes.</title>
        <authorList>
            <person name="Parey E."/>
            <person name="Louis A."/>
            <person name="Montfort J."/>
            <person name="Bouchez O."/>
            <person name="Roques C."/>
            <person name="Iampietro C."/>
            <person name="Lluch J."/>
            <person name="Castinel A."/>
            <person name="Donnadieu C."/>
            <person name="Desvignes T."/>
            <person name="Floi Bucao C."/>
            <person name="Jouanno E."/>
            <person name="Wen M."/>
            <person name="Mejri S."/>
            <person name="Dirks R."/>
            <person name="Jansen H."/>
            <person name="Henkel C."/>
            <person name="Chen W.J."/>
            <person name="Zahm M."/>
            <person name="Cabau C."/>
            <person name="Klopp C."/>
            <person name="Thompson A.W."/>
            <person name="Robinson-Rechavi M."/>
            <person name="Braasch I."/>
            <person name="Lecointre G."/>
            <person name="Bobe J."/>
            <person name="Postlethwait J.H."/>
            <person name="Berthelot C."/>
            <person name="Roest Crollius H."/>
            <person name="Guiguen Y."/>
        </authorList>
    </citation>
    <scope>NUCLEOTIDE SEQUENCE</scope>
    <source>
        <strain evidence="11">WJC10195</strain>
    </source>
</reference>
<gene>
    <name evidence="11" type="ORF">SKAU_G00089750</name>
</gene>
<dbReference type="PANTHER" id="PTHR14905:SF23">
    <property type="entry name" value="VON WILLEBRAND FACTOR A DOMAIN-CONTAINING PROTEIN 7 ISOFORM X1"/>
    <property type="match status" value="1"/>
</dbReference>
<accession>A0A9Q1FWX5</accession>
<dbReference type="EMBL" id="JAINUF010000003">
    <property type="protein sequence ID" value="KAJ8368947.1"/>
    <property type="molecule type" value="Genomic_DNA"/>
</dbReference>
<evidence type="ECO:0000259" key="7">
    <source>
        <dbReference type="Pfam" id="PF23610"/>
    </source>
</evidence>
<dbReference type="InterPro" id="IPR056861">
    <property type="entry name" value="HMCN1-like_VWA"/>
</dbReference>
<dbReference type="Pfam" id="PF23610">
    <property type="entry name" value="VWA7_4"/>
    <property type="match status" value="1"/>
</dbReference>
<protein>
    <recommendedName>
        <fullName evidence="13">von Willebrand factor A domain-containing protein 7</fullName>
    </recommendedName>
</protein>
<sequence length="987" mass="106406">MAGRQACKGARIGVCVLGCLLLAPPGGLAFLPNFWSRVLTLSWDSHTHQYMTEQALLNVTLDTLIMAPAGRRPHAQDGAELGRGFWRAVGEVVRANAAMDFLSSTRSDPVYHFDSERVEGAAEMLRHFWSQTLLSIRARDYQGARRSLGQLFHSLQDFYSHSNWVEMGQRSVYLHLLHPEHPAIPVASEDTPTCAECYGATCRNNILLSQHTPLLTTGYFSSHPAKPAGKCSHGGLLDSSRHQGARGGINKDSTSPLFSPHHYLHGDAARLATAATVAVLQDLRDAVGTMSFLRLLSVRQQPALVFVMDTTGSMFEEITAARLRALSIIQARAKTARQPGTYLLVPFHDPAVGPVYETDDPDQFMQYLEELTALGGGDEPEMCLSAVQLALTHSPPLSEIFVFTDASPKDAHLYSAVEALTLEKQSKVSFLLTEDPSFSGTDKGMRKRRESLSPDRFSLYSLLSSVSGGLAIFTTNSDIHRVSTIIQDNIASSKVTLLHMVCNSASGSTHFPFRVDSAVNSVTLHLTGILKHCVLTSPSGESQSLLDRPSSLAELERFQGLYRIRLQPPMEPGQWRLSADAEGPVMLNAIGTGPGGDSSVDFLYYFAVVANGTHPGLARVEGSPVAGVPTCLVLTVTGLPPNEEASFSHVTLLGANGESLLKVPLNSSSSSSSGQELVGSMASVPREPFCVRLSGKDGIGNRLERVSPEMIQPTHVQIRVLSAPHLVPGHASTVTFDMWNHGPARQFTLTAADDRGFLTQRGSRRLSVGERGSLRGEVEVKTPGGTEPGGAVTLTLTVRALDTADSNYAVVHLVVIPPDPDVFPPSCSPMQVEATCPPVCRQASWTVSLAVTDRGRSGLAALQLSEGHGVLMLLPGQAWKPQQQEGKGRDPEGERRQWSVEHHLLKGDPPQNVTGWGGGTPLHVRYTASCCAPRAELIAWDGAGNTRRCHLTSSQQGATHKTSSAAGRMRVALLTFLSGLLGARLMM</sequence>
<dbReference type="AlphaFoldDB" id="A0A9Q1FWX5"/>
<evidence type="ECO:0000256" key="2">
    <source>
        <dbReference type="ARBA" id="ARBA00022525"/>
    </source>
</evidence>
<feature type="domain" description="Hemicentin-1-like von Willebrand factor A" evidence="9">
    <location>
        <begin position="303"/>
        <end position="476"/>
    </location>
</feature>
<evidence type="ECO:0008006" key="13">
    <source>
        <dbReference type="Google" id="ProtNLM"/>
    </source>
</evidence>
<name>A0A9Q1FWX5_SYNKA</name>
<evidence type="ECO:0000259" key="9">
    <source>
        <dbReference type="Pfam" id="PF25106"/>
    </source>
</evidence>
<comment type="subcellular location">
    <subcellularLocation>
        <location evidence="1">Secreted</location>
    </subcellularLocation>
</comment>
<keyword evidence="12" id="KW-1185">Reference proteome</keyword>
<keyword evidence="2" id="KW-0964">Secreted</keyword>
<evidence type="ECO:0000256" key="1">
    <source>
        <dbReference type="ARBA" id="ARBA00004613"/>
    </source>
</evidence>
<feature type="compositionally biased region" description="Basic and acidic residues" evidence="5">
    <location>
        <begin position="886"/>
        <end position="896"/>
    </location>
</feature>
<dbReference type="InterPro" id="IPR052577">
    <property type="entry name" value="VWA7"/>
</dbReference>
<evidence type="ECO:0000259" key="10">
    <source>
        <dbReference type="Pfam" id="PF25107"/>
    </source>
</evidence>
<evidence type="ECO:0000313" key="12">
    <source>
        <dbReference type="Proteomes" id="UP001152622"/>
    </source>
</evidence>
<evidence type="ECO:0000256" key="5">
    <source>
        <dbReference type="SAM" id="MobiDB-lite"/>
    </source>
</evidence>
<dbReference type="Pfam" id="PF23560">
    <property type="entry name" value="GBD_Hemicentin"/>
    <property type="match status" value="1"/>
</dbReference>
<feature type="domain" description="VWA7 beta-sandwich" evidence="7">
    <location>
        <begin position="601"/>
        <end position="710"/>
    </location>
</feature>
<evidence type="ECO:0000256" key="4">
    <source>
        <dbReference type="ARBA" id="ARBA00023180"/>
    </source>
</evidence>
<evidence type="ECO:0000313" key="11">
    <source>
        <dbReference type="EMBL" id="KAJ8368947.1"/>
    </source>
</evidence>
<comment type="caution">
    <text evidence="11">The sequence shown here is derived from an EMBL/GenBank/DDBJ whole genome shotgun (WGS) entry which is preliminary data.</text>
</comment>
<feature type="region of interest" description="Disordered" evidence="5">
    <location>
        <begin position="876"/>
        <end position="896"/>
    </location>
</feature>
<evidence type="ECO:0000256" key="3">
    <source>
        <dbReference type="ARBA" id="ARBA00022729"/>
    </source>
</evidence>
<evidence type="ECO:0000259" key="8">
    <source>
        <dbReference type="Pfam" id="PF23619"/>
    </source>
</evidence>
<dbReference type="Pfam" id="PF25106">
    <property type="entry name" value="VWA_4"/>
    <property type="match status" value="1"/>
</dbReference>
<dbReference type="InterPro" id="IPR056862">
    <property type="entry name" value="VWA7_N"/>
</dbReference>
<dbReference type="InterPro" id="IPR057613">
    <property type="entry name" value="VWA7_4"/>
</dbReference>
<dbReference type="OrthoDB" id="301415at2759"/>
<dbReference type="GO" id="GO:0005576">
    <property type="term" value="C:extracellular region"/>
    <property type="evidence" value="ECO:0007669"/>
    <property type="project" value="UniProtKB-SubCell"/>
</dbReference>
<organism evidence="11 12">
    <name type="scientific">Synaphobranchus kaupii</name>
    <name type="common">Kaup's arrowtooth eel</name>
    <dbReference type="NCBI Taxonomy" id="118154"/>
    <lineage>
        <taxon>Eukaryota</taxon>
        <taxon>Metazoa</taxon>
        <taxon>Chordata</taxon>
        <taxon>Craniata</taxon>
        <taxon>Vertebrata</taxon>
        <taxon>Euteleostomi</taxon>
        <taxon>Actinopterygii</taxon>
        <taxon>Neopterygii</taxon>
        <taxon>Teleostei</taxon>
        <taxon>Anguilliformes</taxon>
        <taxon>Synaphobranchidae</taxon>
        <taxon>Synaphobranchus</taxon>
    </lineage>
</organism>
<dbReference type="Proteomes" id="UP001152622">
    <property type="component" value="Chromosome 3"/>
</dbReference>
<evidence type="ECO:0000259" key="6">
    <source>
        <dbReference type="Pfam" id="PF23560"/>
    </source>
</evidence>
<feature type="domain" description="VWA7 Ig-like" evidence="8">
    <location>
        <begin position="715"/>
        <end position="817"/>
    </location>
</feature>
<dbReference type="SUPFAM" id="SSF53300">
    <property type="entry name" value="vWA-like"/>
    <property type="match status" value="1"/>
</dbReference>
<feature type="domain" description="Hemicentin/VWA7 galactose-binding" evidence="6">
    <location>
        <begin position="495"/>
        <end position="592"/>
    </location>
</feature>
<dbReference type="InterPro" id="IPR056475">
    <property type="entry name" value="GBD_Hemicentin/VWA7"/>
</dbReference>
<dbReference type="Gene3D" id="3.40.50.410">
    <property type="entry name" value="von Willebrand factor, type A domain"/>
    <property type="match status" value="1"/>
</dbReference>
<dbReference type="PANTHER" id="PTHR14905">
    <property type="entry name" value="NG37"/>
    <property type="match status" value="1"/>
</dbReference>
<proteinExistence type="predicted"/>
<dbReference type="InterPro" id="IPR057615">
    <property type="entry name" value="Ig_VWA7"/>
</dbReference>
<keyword evidence="4" id="KW-0325">Glycoprotein</keyword>
<dbReference type="Pfam" id="PF23619">
    <property type="entry name" value="Ig_VWA7"/>
    <property type="match status" value="1"/>
</dbReference>
<dbReference type="InterPro" id="IPR036465">
    <property type="entry name" value="vWFA_dom_sf"/>
</dbReference>
<dbReference type="Pfam" id="PF25107">
    <property type="entry name" value="VWA7_N"/>
    <property type="match status" value="1"/>
</dbReference>
<feature type="domain" description="VWA7 N-terminal" evidence="10">
    <location>
        <begin position="79"/>
        <end position="293"/>
    </location>
</feature>